<dbReference type="WBParaSite" id="MhA1_Contig70.frz3.gene4">
    <property type="protein sequence ID" value="MhA1_Contig70.frz3.gene4"/>
    <property type="gene ID" value="MhA1_Contig70.frz3.gene4"/>
</dbReference>
<evidence type="ECO:0000313" key="2">
    <source>
        <dbReference type="Proteomes" id="UP000095281"/>
    </source>
</evidence>
<name>A0A1I8BW79_MELHA</name>
<feature type="chain" id="PRO_5009316228" evidence="1">
    <location>
        <begin position="30"/>
        <end position="159"/>
    </location>
</feature>
<keyword evidence="1" id="KW-0732">Signal</keyword>
<evidence type="ECO:0000313" key="3">
    <source>
        <dbReference type="WBParaSite" id="MhA1_Contig70.frz3.gene4"/>
    </source>
</evidence>
<proteinExistence type="predicted"/>
<keyword evidence="2" id="KW-1185">Reference proteome</keyword>
<protein>
    <submittedName>
        <fullName evidence="3">DUF148 domain-containing protein</fullName>
    </submittedName>
</protein>
<accession>A0A1I8BW79</accession>
<sequence>MKRKAKLLKPFNFLILALILASNFNDSAANDSDEDKGIDKWRIKYLTKFAEIYSSGKPHVTVQLDNVIKFDEFEYFKEREGEYKNLFKTFNEAFKSLVTKIVEFVEINLKNINLSCDIAKVLDEYDDIVKNSKHTEEKREMEKVKEKDETLGNFFQKFR</sequence>
<organism evidence="2 3">
    <name type="scientific">Meloidogyne hapla</name>
    <name type="common">Root-knot nematode worm</name>
    <dbReference type="NCBI Taxonomy" id="6305"/>
    <lineage>
        <taxon>Eukaryota</taxon>
        <taxon>Metazoa</taxon>
        <taxon>Ecdysozoa</taxon>
        <taxon>Nematoda</taxon>
        <taxon>Chromadorea</taxon>
        <taxon>Rhabditida</taxon>
        <taxon>Tylenchina</taxon>
        <taxon>Tylenchomorpha</taxon>
        <taxon>Tylenchoidea</taxon>
        <taxon>Meloidogynidae</taxon>
        <taxon>Meloidogyninae</taxon>
        <taxon>Meloidogyne</taxon>
    </lineage>
</organism>
<dbReference type="Proteomes" id="UP000095281">
    <property type="component" value="Unplaced"/>
</dbReference>
<feature type="signal peptide" evidence="1">
    <location>
        <begin position="1"/>
        <end position="29"/>
    </location>
</feature>
<evidence type="ECO:0000256" key="1">
    <source>
        <dbReference type="SAM" id="SignalP"/>
    </source>
</evidence>
<reference evidence="3" key="1">
    <citation type="submission" date="2016-11" db="UniProtKB">
        <authorList>
            <consortium name="WormBaseParasite"/>
        </authorList>
    </citation>
    <scope>IDENTIFICATION</scope>
</reference>
<dbReference type="AlphaFoldDB" id="A0A1I8BW79"/>